<evidence type="ECO:0000313" key="1">
    <source>
        <dbReference type="EMBL" id="ACU37352.1"/>
    </source>
</evidence>
<organism evidence="1 2">
    <name type="scientific">Actinosynnema mirum (strain ATCC 29888 / DSM 43827 / JCM 3225 / NBRC 14064 / NCIMB 13271 / NRRL B-12336 / IMRU 3971 / 101)</name>
    <dbReference type="NCBI Taxonomy" id="446462"/>
    <lineage>
        <taxon>Bacteria</taxon>
        <taxon>Bacillati</taxon>
        <taxon>Actinomycetota</taxon>
        <taxon>Actinomycetes</taxon>
        <taxon>Pseudonocardiales</taxon>
        <taxon>Pseudonocardiaceae</taxon>
        <taxon>Actinosynnema</taxon>
    </lineage>
</organism>
<dbReference type="KEGG" id="ami:Amir_3455"/>
<evidence type="ECO:0000313" key="2">
    <source>
        <dbReference type="Proteomes" id="UP000002213"/>
    </source>
</evidence>
<sequence length="47" mass="4866">MVTPVGAGNFLPGPHGFLFGVRGRCDRGSAAGRTRGWAYSAMGVQAQ</sequence>
<keyword evidence="2" id="KW-1185">Reference proteome</keyword>
<reference evidence="1 2" key="1">
    <citation type="journal article" date="2009" name="Stand. Genomic Sci.">
        <title>Complete genome sequence of Actinosynnema mirum type strain (101).</title>
        <authorList>
            <person name="Land M."/>
            <person name="Lapidus A."/>
            <person name="Mayilraj S."/>
            <person name="Chen F."/>
            <person name="Copeland A."/>
            <person name="Del Rio T.G."/>
            <person name="Nolan M."/>
            <person name="Lucas S."/>
            <person name="Tice H."/>
            <person name="Cheng J.F."/>
            <person name="Chertkov O."/>
            <person name="Bruce D."/>
            <person name="Goodwin L."/>
            <person name="Pitluck S."/>
            <person name="Rohde M."/>
            <person name="Goker M."/>
            <person name="Pati A."/>
            <person name="Ivanova N."/>
            <person name="Mavromatis K."/>
            <person name="Chen A."/>
            <person name="Palaniappan K."/>
            <person name="Hauser L."/>
            <person name="Chang Y.J."/>
            <person name="Jeffries C.C."/>
            <person name="Brettin T."/>
            <person name="Detter J.C."/>
            <person name="Han C."/>
            <person name="Chain P."/>
            <person name="Tindall B.J."/>
            <person name="Bristow J."/>
            <person name="Eisen J.A."/>
            <person name="Markowitz V."/>
            <person name="Hugenholtz P."/>
            <person name="Kyrpides N.C."/>
            <person name="Klenk H.P."/>
        </authorList>
    </citation>
    <scope>NUCLEOTIDE SEQUENCE [LARGE SCALE GENOMIC DNA]</scope>
    <source>
        <strain evidence="2">ATCC 29888 / DSM 43827 / JCM 3225 / NBRC 14064 / NCIMB 13271 / NRRL B-12336 / IMRU 3971 / 101</strain>
    </source>
</reference>
<proteinExistence type="predicted"/>
<protein>
    <submittedName>
        <fullName evidence="1">Uncharacterized protein</fullName>
    </submittedName>
</protein>
<gene>
    <name evidence="1" type="ordered locus">Amir_3455</name>
</gene>
<dbReference type="AlphaFoldDB" id="C6WAN3"/>
<dbReference type="HOGENOM" id="CLU_3163698_0_0_11"/>
<name>C6WAN3_ACTMD</name>
<dbReference type="EMBL" id="CP001630">
    <property type="protein sequence ID" value="ACU37352.1"/>
    <property type="molecule type" value="Genomic_DNA"/>
</dbReference>
<dbReference type="Proteomes" id="UP000002213">
    <property type="component" value="Chromosome"/>
</dbReference>
<accession>C6WAN3</accession>